<evidence type="ECO:0000313" key="1">
    <source>
        <dbReference type="EMBL" id="JAH65291.1"/>
    </source>
</evidence>
<organism evidence="1">
    <name type="scientific">Anguilla anguilla</name>
    <name type="common">European freshwater eel</name>
    <name type="synonym">Muraena anguilla</name>
    <dbReference type="NCBI Taxonomy" id="7936"/>
    <lineage>
        <taxon>Eukaryota</taxon>
        <taxon>Metazoa</taxon>
        <taxon>Chordata</taxon>
        <taxon>Craniata</taxon>
        <taxon>Vertebrata</taxon>
        <taxon>Euteleostomi</taxon>
        <taxon>Actinopterygii</taxon>
        <taxon>Neopterygii</taxon>
        <taxon>Teleostei</taxon>
        <taxon>Anguilliformes</taxon>
        <taxon>Anguillidae</taxon>
        <taxon>Anguilla</taxon>
    </lineage>
</organism>
<reference evidence="1" key="1">
    <citation type="submission" date="2014-11" db="EMBL/GenBank/DDBJ databases">
        <authorList>
            <person name="Amaro Gonzalez C."/>
        </authorList>
    </citation>
    <scope>NUCLEOTIDE SEQUENCE</scope>
</reference>
<dbReference type="EMBL" id="GBXM01043286">
    <property type="protein sequence ID" value="JAH65291.1"/>
    <property type="molecule type" value="Transcribed_RNA"/>
</dbReference>
<proteinExistence type="predicted"/>
<accession>A0A0E9UHT3</accession>
<protein>
    <submittedName>
        <fullName evidence="1">Uncharacterized protein</fullName>
    </submittedName>
</protein>
<sequence>MRTGADGPALIRFLQQL</sequence>
<reference evidence="1" key="2">
    <citation type="journal article" date="2015" name="Fish Shellfish Immunol.">
        <title>Early steps in the European eel (Anguilla anguilla)-Vibrio vulnificus interaction in the gills: Role of the RtxA13 toxin.</title>
        <authorList>
            <person name="Callol A."/>
            <person name="Pajuelo D."/>
            <person name="Ebbesson L."/>
            <person name="Teles M."/>
            <person name="MacKenzie S."/>
            <person name="Amaro C."/>
        </authorList>
    </citation>
    <scope>NUCLEOTIDE SEQUENCE</scope>
</reference>
<name>A0A0E9UHT3_ANGAN</name>
<dbReference type="AlphaFoldDB" id="A0A0E9UHT3"/>